<feature type="chain" id="PRO_5025499846" evidence="1">
    <location>
        <begin position="27"/>
        <end position="242"/>
    </location>
</feature>
<sequence length="242" mass="28486">MLKKVFIPAFLALTLSITAFGQLAQADVSQNQARADSGIDLSNDFISLPSHLYNGIEYVNYDNHIDGHQFFESPVLEEGSVIYDGMLYRNVPMEYDLMKDELVIEHFQKYYKISLISERVSQFMLLNHTFVRIVAGKGEDIRTGFYEKLYEGNVKILARRTKIMEEEIAQRRLKQWFTQKNRYYVYKDKAYFQVKNKKGLIKVLDDRKKEVRKFIQENGINFKTDIEQAFIHVGRFYDTLSQ</sequence>
<protein>
    <submittedName>
        <fullName evidence="2">Uncharacterized protein</fullName>
    </submittedName>
</protein>
<dbReference type="RefSeq" id="WP_162441624.1">
    <property type="nucleotide sequence ID" value="NZ_CP048222.1"/>
</dbReference>
<dbReference type="AlphaFoldDB" id="A0A6C0GCX7"/>
<keyword evidence="1" id="KW-0732">Signal</keyword>
<feature type="signal peptide" evidence="1">
    <location>
        <begin position="1"/>
        <end position="26"/>
    </location>
</feature>
<gene>
    <name evidence="2" type="ORF">GXP67_02090</name>
</gene>
<evidence type="ECO:0000256" key="1">
    <source>
        <dbReference type="SAM" id="SignalP"/>
    </source>
</evidence>
<reference evidence="2 3" key="1">
    <citation type="submission" date="2020-01" db="EMBL/GenBank/DDBJ databases">
        <authorList>
            <person name="Kim M.K."/>
        </authorList>
    </citation>
    <scope>NUCLEOTIDE SEQUENCE [LARGE SCALE GENOMIC DNA]</scope>
    <source>
        <strain evidence="2 3">172606-1</strain>
    </source>
</reference>
<evidence type="ECO:0000313" key="2">
    <source>
        <dbReference type="EMBL" id="QHT65540.1"/>
    </source>
</evidence>
<dbReference type="KEGG" id="rhoz:GXP67_02090"/>
<name>A0A6C0GCX7_9BACT</name>
<dbReference type="EMBL" id="CP048222">
    <property type="protein sequence ID" value="QHT65540.1"/>
    <property type="molecule type" value="Genomic_DNA"/>
</dbReference>
<proteinExistence type="predicted"/>
<accession>A0A6C0GCX7</accession>
<dbReference type="Proteomes" id="UP000480178">
    <property type="component" value="Chromosome"/>
</dbReference>
<organism evidence="2 3">
    <name type="scientific">Rhodocytophaga rosea</name>
    <dbReference type="NCBI Taxonomy" id="2704465"/>
    <lineage>
        <taxon>Bacteria</taxon>
        <taxon>Pseudomonadati</taxon>
        <taxon>Bacteroidota</taxon>
        <taxon>Cytophagia</taxon>
        <taxon>Cytophagales</taxon>
        <taxon>Rhodocytophagaceae</taxon>
        <taxon>Rhodocytophaga</taxon>
    </lineage>
</organism>
<keyword evidence="3" id="KW-1185">Reference proteome</keyword>
<evidence type="ECO:0000313" key="3">
    <source>
        <dbReference type="Proteomes" id="UP000480178"/>
    </source>
</evidence>